<evidence type="ECO:0000256" key="1">
    <source>
        <dbReference type="ARBA" id="ARBA00004141"/>
    </source>
</evidence>
<gene>
    <name evidence="7" type="ORF">LRAMOSA06969</name>
</gene>
<evidence type="ECO:0000256" key="5">
    <source>
        <dbReference type="ARBA" id="ARBA00023136"/>
    </source>
</evidence>
<proteinExistence type="predicted"/>
<keyword evidence="4 6" id="KW-1133">Transmembrane helix</keyword>
<dbReference type="PANTHER" id="PTHR43791">
    <property type="entry name" value="PERMEASE-RELATED"/>
    <property type="match status" value="1"/>
</dbReference>
<evidence type="ECO:0000256" key="6">
    <source>
        <dbReference type="SAM" id="Phobius"/>
    </source>
</evidence>
<feature type="transmembrane region" description="Helical" evidence="6">
    <location>
        <begin position="39"/>
        <end position="56"/>
    </location>
</feature>
<dbReference type="EMBL" id="LK023314">
    <property type="protein sequence ID" value="CDS04014.1"/>
    <property type="molecule type" value="Genomic_DNA"/>
</dbReference>
<evidence type="ECO:0008006" key="8">
    <source>
        <dbReference type="Google" id="ProtNLM"/>
    </source>
</evidence>
<comment type="subcellular location">
    <subcellularLocation>
        <location evidence="1">Membrane</location>
        <topology evidence="1">Multi-pass membrane protein</topology>
    </subcellularLocation>
</comment>
<evidence type="ECO:0000256" key="3">
    <source>
        <dbReference type="ARBA" id="ARBA00022692"/>
    </source>
</evidence>
<keyword evidence="3 6" id="KW-0812">Transmembrane</keyword>
<dbReference type="PANTHER" id="PTHR43791:SF36">
    <property type="entry name" value="TRANSPORTER, PUTATIVE (AFU_ORTHOLOGUE AFUA_6G08340)-RELATED"/>
    <property type="match status" value="1"/>
</dbReference>
<evidence type="ECO:0000313" key="7">
    <source>
        <dbReference type="EMBL" id="CDS04014.1"/>
    </source>
</evidence>
<organism evidence="7">
    <name type="scientific">Lichtheimia ramosa</name>
    <dbReference type="NCBI Taxonomy" id="688394"/>
    <lineage>
        <taxon>Eukaryota</taxon>
        <taxon>Fungi</taxon>
        <taxon>Fungi incertae sedis</taxon>
        <taxon>Mucoromycota</taxon>
        <taxon>Mucoromycotina</taxon>
        <taxon>Mucoromycetes</taxon>
        <taxon>Mucorales</taxon>
        <taxon>Lichtheimiaceae</taxon>
        <taxon>Lichtheimia</taxon>
    </lineage>
</organism>
<evidence type="ECO:0000256" key="2">
    <source>
        <dbReference type="ARBA" id="ARBA00022448"/>
    </source>
</evidence>
<reference evidence="7" key="1">
    <citation type="journal article" date="2014" name="Genome Announc.">
        <title>De novo whole-genome sequence and genome annotation of Lichtheimia ramosa.</title>
        <authorList>
            <person name="Linde J."/>
            <person name="Schwartze V."/>
            <person name="Binder U."/>
            <person name="Lass-Florl C."/>
            <person name="Voigt K."/>
            <person name="Horn F."/>
        </authorList>
    </citation>
    <scope>NUCLEOTIDE SEQUENCE</scope>
    <source>
        <strain evidence="7">JMRC FSU:6197</strain>
    </source>
</reference>
<keyword evidence="2" id="KW-0813">Transport</keyword>
<dbReference type="GO" id="GO:0022857">
    <property type="term" value="F:transmembrane transporter activity"/>
    <property type="evidence" value="ECO:0007669"/>
    <property type="project" value="TreeGrafter"/>
</dbReference>
<protein>
    <recommendedName>
        <fullName evidence="8">Major facilitator superfamily (MFS) profile domain-containing protein</fullName>
    </recommendedName>
</protein>
<dbReference type="GO" id="GO:0016020">
    <property type="term" value="C:membrane"/>
    <property type="evidence" value="ECO:0007669"/>
    <property type="project" value="UniProtKB-SubCell"/>
</dbReference>
<accession>A0A077WBL0</accession>
<dbReference type="AlphaFoldDB" id="A0A077WBL0"/>
<name>A0A077WBL0_9FUNG</name>
<keyword evidence="5 6" id="KW-0472">Membrane</keyword>
<dbReference type="OrthoDB" id="10592705at2759"/>
<sequence>MQSENDTDGYSTTVKSNKYDQASTTTDTIAVRRRLKRKLDLRLVIWAFLGYFASWLDRSNLRNGMKEDLLLESSVYNWADTVMSLGYNL</sequence>
<evidence type="ECO:0000256" key="4">
    <source>
        <dbReference type="ARBA" id="ARBA00022989"/>
    </source>
</evidence>